<evidence type="ECO:0000256" key="1">
    <source>
        <dbReference type="ARBA" id="ARBA00004477"/>
    </source>
</evidence>
<evidence type="ECO:0000256" key="6">
    <source>
        <dbReference type="ARBA" id="ARBA00022824"/>
    </source>
</evidence>
<dbReference type="GO" id="GO:0005789">
    <property type="term" value="C:endoplasmic reticulum membrane"/>
    <property type="evidence" value="ECO:0007669"/>
    <property type="project" value="UniProtKB-SubCell"/>
</dbReference>
<feature type="transmembrane region" description="Helical" evidence="13">
    <location>
        <begin position="91"/>
        <end position="114"/>
    </location>
</feature>
<comment type="similarity">
    <text evidence="2">Belongs to the peptidase U48 family.</text>
</comment>
<comment type="catalytic activity">
    <reaction evidence="10">
        <text>Hydrolyzes the peptide bond -P2-(S-farnesyl or geranylgeranyl)C-P1'-P2'-P3'-COOH where P1' and P2' are amino acids with aliphatic sidechains and P3' is any C-terminal residue.</text>
        <dbReference type="EC" id="3.4.26.1"/>
    </reaction>
</comment>
<dbReference type="GeneID" id="106538032"/>
<dbReference type="PANTHER" id="PTHR13046">
    <property type="entry name" value="PROTEASE U48 CAAX PRENYL PROTEASE RCE1"/>
    <property type="match status" value="1"/>
</dbReference>
<evidence type="ECO:0000256" key="7">
    <source>
        <dbReference type="ARBA" id="ARBA00022989"/>
    </source>
</evidence>
<dbReference type="GO" id="GO:0004222">
    <property type="term" value="F:metalloendopeptidase activity"/>
    <property type="evidence" value="ECO:0007669"/>
    <property type="project" value="InterPro"/>
</dbReference>
<evidence type="ECO:0000313" key="16">
    <source>
        <dbReference type="RefSeq" id="XP_013907878.1"/>
    </source>
</evidence>
<comment type="subcellular location">
    <subcellularLocation>
        <location evidence="1">Endoplasmic reticulum membrane</location>
        <topology evidence="1">Multi-pass membrane protein</topology>
    </subcellularLocation>
</comment>
<dbReference type="OrthoDB" id="271604at2759"/>
<feature type="domain" description="CAAX prenyl protease 2/Lysostaphin resistance protein A-like" evidence="14">
    <location>
        <begin position="146"/>
        <end position="189"/>
    </location>
</feature>
<evidence type="ECO:0000256" key="12">
    <source>
        <dbReference type="ARBA" id="ARBA00049763"/>
    </source>
</evidence>
<keyword evidence="4 13" id="KW-0812">Transmembrane</keyword>
<feature type="transmembrane region" description="Helical" evidence="13">
    <location>
        <begin position="54"/>
        <end position="71"/>
    </location>
</feature>
<keyword evidence="15" id="KW-1185">Reference proteome</keyword>
<name>A0A6I9X9D6_9SAUR</name>
<dbReference type="Proteomes" id="UP000504617">
    <property type="component" value="Unplaced"/>
</dbReference>
<dbReference type="InterPro" id="IPR003675">
    <property type="entry name" value="Rce1/LyrA-like_dom"/>
</dbReference>
<organism evidence="15 16">
    <name type="scientific">Thamnophis sirtalis</name>
    <dbReference type="NCBI Taxonomy" id="35019"/>
    <lineage>
        <taxon>Eukaryota</taxon>
        <taxon>Metazoa</taxon>
        <taxon>Chordata</taxon>
        <taxon>Craniata</taxon>
        <taxon>Vertebrata</taxon>
        <taxon>Euteleostomi</taxon>
        <taxon>Lepidosauria</taxon>
        <taxon>Squamata</taxon>
        <taxon>Bifurcata</taxon>
        <taxon>Unidentata</taxon>
        <taxon>Episquamata</taxon>
        <taxon>Toxicofera</taxon>
        <taxon>Serpentes</taxon>
        <taxon>Colubroidea</taxon>
        <taxon>Colubridae</taxon>
        <taxon>Natricinae</taxon>
        <taxon>Thamnophis</taxon>
    </lineage>
</organism>
<reference evidence="16" key="1">
    <citation type="submission" date="2025-08" db="UniProtKB">
        <authorList>
            <consortium name="RefSeq"/>
        </authorList>
    </citation>
    <scope>IDENTIFICATION</scope>
    <source>
        <tissue evidence="16">Skeletal muscle</tissue>
    </source>
</reference>
<feature type="transmembrane region" description="Helical" evidence="13">
    <location>
        <begin position="168"/>
        <end position="188"/>
    </location>
</feature>
<dbReference type="PANTHER" id="PTHR13046:SF0">
    <property type="entry name" value="CAAX PRENYL PROTEASE 2"/>
    <property type="match status" value="1"/>
</dbReference>
<keyword evidence="7 13" id="KW-1133">Transmembrane helix</keyword>
<dbReference type="InterPro" id="IPR039731">
    <property type="entry name" value="Rce1"/>
</dbReference>
<evidence type="ECO:0000256" key="3">
    <source>
        <dbReference type="ARBA" id="ARBA00022670"/>
    </source>
</evidence>
<keyword evidence="6" id="KW-0256">Endoplasmic reticulum</keyword>
<dbReference type="EC" id="3.4.26.1" evidence="11"/>
<evidence type="ECO:0000313" key="15">
    <source>
        <dbReference type="Proteomes" id="UP000504617"/>
    </source>
</evidence>
<gene>
    <name evidence="16" type="primary">LOC106538032</name>
</gene>
<evidence type="ECO:0000256" key="5">
    <source>
        <dbReference type="ARBA" id="ARBA00022801"/>
    </source>
</evidence>
<evidence type="ECO:0000256" key="9">
    <source>
        <dbReference type="ARBA" id="ARBA00032607"/>
    </source>
</evidence>
<dbReference type="RefSeq" id="XP_013907878.1">
    <property type="nucleotide sequence ID" value="XM_014052403.1"/>
</dbReference>
<evidence type="ECO:0000256" key="13">
    <source>
        <dbReference type="SAM" id="Phobius"/>
    </source>
</evidence>
<protein>
    <recommendedName>
        <fullName evidence="12">CAAX prenyl protease 2</fullName>
        <ecNumber evidence="11">3.4.26.1</ecNumber>
    </recommendedName>
    <alternativeName>
        <fullName evidence="9">Farnesylated proteins-converting enzyme 2</fullName>
    </alternativeName>
</protein>
<keyword evidence="5" id="KW-0378">Hydrolase</keyword>
<dbReference type="GO" id="GO:0071586">
    <property type="term" value="P:CAAX-box protein processing"/>
    <property type="evidence" value="ECO:0007669"/>
    <property type="project" value="InterPro"/>
</dbReference>
<evidence type="ECO:0000256" key="8">
    <source>
        <dbReference type="ARBA" id="ARBA00023136"/>
    </source>
</evidence>
<evidence type="ECO:0000256" key="2">
    <source>
        <dbReference type="ARBA" id="ARBA00006897"/>
    </source>
</evidence>
<dbReference type="AlphaFoldDB" id="A0A6I9X9D6"/>
<evidence type="ECO:0000256" key="4">
    <source>
        <dbReference type="ARBA" id="ARBA00022692"/>
    </source>
</evidence>
<dbReference type="Pfam" id="PF02517">
    <property type="entry name" value="Rce1-like"/>
    <property type="match status" value="1"/>
</dbReference>
<dbReference type="KEGG" id="tsr:106538032"/>
<feature type="transmembrane region" description="Helical" evidence="13">
    <location>
        <begin position="12"/>
        <end position="33"/>
    </location>
</feature>
<keyword evidence="3" id="KW-0645">Protease</keyword>
<evidence type="ECO:0000259" key="14">
    <source>
        <dbReference type="Pfam" id="PF02517"/>
    </source>
</evidence>
<evidence type="ECO:0000256" key="11">
    <source>
        <dbReference type="ARBA" id="ARBA00049729"/>
    </source>
</evidence>
<proteinExistence type="inferred from homology"/>
<keyword evidence="8 13" id="KW-0472">Membrane</keyword>
<evidence type="ECO:0000256" key="10">
    <source>
        <dbReference type="ARBA" id="ARBA00047280"/>
    </source>
</evidence>
<sequence>MSAEGEEGSGGAGPGLCWASLFSCLGLACSYVGSLYVWKSHLPRDHPAVIKRRFTSVLVVSTFSPLFIWVWKEVTGIKVRTPCLSRSGRHYLEISGVWFISLEATFILFLGPLIQLSMDCPWDMVDGLRVAFDPRFWVLCLTDMRWLRNQVIAPFTEELVFRACMVPMLVPCTGVGLAIVTCPLFFGVGEFLMD</sequence>
<accession>A0A6I9X9D6</accession>